<gene>
    <name evidence="1" type="ORF">SDC9_128229</name>
</gene>
<accession>A0A645CW88</accession>
<comment type="caution">
    <text evidence="1">The sequence shown here is derived from an EMBL/GenBank/DDBJ whole genome shotgun (WGS) entry which is preliminary data.</text>
</comment>
<evidence type="ECO:0000313" key="1">
    <source>
        <dbReference type="EMBL" id="MPM81177.1"/>
    </source>
</evidence>
<proteinExistence type="predicted"/>
<dbReference type="AlphaFoldDB" id="A0A645CW88"/>
<reference evidence="1" key="1">
    <citation type="submission" date="2019-08" db="EMBL/GenBank/DDBJ databases">
        <authorList>
            <person name="Kucharzyk K."/>
            <person name="Murdoch R.W."/>
            <person name="Higgins S."/>
            <person name="Loffler F."/>
        </authorList>
    </citation>
    <scope>NUCLEOTIDE SEQUENCE</scope>
</reference>
<sequence>MVFPFGKFRGVYQYKGTVRYRKLPTHRALFPLRNGNKTVRVNPHPRYAYDQTFFFYQFLRRYRVLLVHDDNAVGNPSEQPFRHIVNDFSQKAAAIPEQISMHGIDNSNRLFARKQHGNTADQRGKRRMRKNQIKAIFPDHSA</sequence>
<organism evidence="1">
    <name type="scientific">bioreactor metagenome</name>
    <dbReference type="NCBI Taxonomy" id="1076179"/>
    <lineage>
        <taxon>unclassified sequences</taxon>
        <taxon>metagenomes</taxon>
        <taxon>ecological metagenomes</taxon>
    </lineage>
</organism>
<dbReference type="EMBL" id="VSSQ01030597">
    <property type="protein sequence ID" value="MPM81177.1"/>
    <property type="molecule type" value="Genomic_DNA"/>
</dbReference>
<name>A0A645CW88_9ZZZZ</name>
<protein>
    <submittedName>
        <fullName evidence="1">Uncharacterized protein</fullName>
    </submittedName>
</protein>